<evidence type="ECO:0000313" key="3">
    <source>
        <dbReference type="Proteomes" id="UP000295636"/>
    </source>
</evidence>
<dbReference type="EMBL" id="SMRT01000001">
    <property type="protein sequence ID" value="TDG00263.1"/>
    <property type="molecule type" value="Genomic_DNA"/>
</dbReference>
<feature type="domain" description="Oligogalacturonate lyase" evidence="1">
    <location>
        <begin position="41"/>
        <end position="407"/>
    </location>
</feature>
<dbReference type="Gene3D" id="2.130.10.10">
    <property type="entry name" value="YVTN repeat-like/Quinoprotein amine dehydrogenase"/>
    <property type="match status" value="1"/>
</dbReference>
<dbReference type="AlphaFoldDB" id="A0A4R5KXF6"/>
<sequence>MSRRLAAFCCGLGSRLNADELYTFGGAVAMGVGRIWKDEVFRYKDPVSGRTVTKLTNYLGHSHHLYFTDPCFFNEGRSFVFLSDRENSANVFRYDLETATITQLTDLQTTITPRGYYSLINHAYYFWLETKLYELKVDTYRLRVLYEAPDDFVPRHTLSVTADGKYVCTLLQWKKDVEPKGEKSISYSYSRFIELYEAFPLSCIVKIEVSTGKMDVLHEDRNHMGHVNTSPTRPDLLTFCHEGPGIRVKQRIWGMDVNTGKVWKLREQNGEAAVVHEYWFADGETIGYHGRMLPDQHPNFFGAVKWDGSEQMEYNFPFKSTHFASNDLDLMVGDGTSAFAHNAKPYIMLFKRDGDTYTGPRILSMHRSTFNDQYAHPHPRFTPDGKQIMYTSDLTSYSNIYLVDIGDFEDLPELK</sequence>
<dbReference type="SUPFAM" id="SSF69304">
    <property type="entry name" value="Tricorn protease N-terminal domain"/>
    <property type="match status" value="1"/>
</dbReference>
<dbReference type="InterPro" id="IPR015943">
    <property type="entry name" value="WD40/YVTN_repeat-like_dom_sf"/>
</dbReference>
<accession>A0A4R5KXF6</accession>
<proteinExistence type="predicted"/>
<evidence type="ECO:0000259" key="1">
    <source>
        <dbReference type="Pfam" id="PF14583"/>
    </source>
</evidence>
<dbReference type="GO" id="GO:0045490">
    <property type="term" value="P:pectin catabolic process"/>
    <property type="evidence" value="ECO:0007669"/>
    <property type="project" value="InterPro"/>
</dbReference>
<dbReference type="PANTHER" id="PTHR36842">
    <property type="entry name" value="PROTEIN TOLB HOMOLOG"/>
    <property type="match status" value="1"/>
</dbReference>
<organism evidence="2 3">
    <name type="scientific">Paenibacillus piri</name>
    <dbReference type="NCBI Taxonomy" id="2547395"/>
    <lineage>
        <taxon>Bacteria</taxon>
        <taxon>Bacillati</taxon>
        <taxon>Bacillota</taxon>
        <taxon>Bacilli</taxon>
        <taxon>Bacillales</taxon>
        <taxon>Paenibacillaceae</taxon>
        <taxon>Paenibacillus</taxon>
    </lineage>
</organism>
<dbReference type="OrthoDB" id="8432779at2"/>
<gene>
    <name evidence="2" type="ORF">E1757_01065</name>
</gene>
<dbReference type="Proteomes" id="UP000295636">
    <property type="component" value="Unassembled WGS sequence"/>
</dbReference>
<keyword evidence="2" id="KW-0456">Lyase</keyword>
<dbReference type="GO" id="GO:0047487">
    <property type="term" value="F:oligogalacturonide lyase activity"/>
    <property type="evidence" value="ECO:0007669"/>
    <property type="project" value="InterPro"/>
</dbReference>
<dbReference type="PANTHER" id="PTHR36842:SF1">
    <property type="entry name" value="PROTEIN TOLB"/>
    <property type="match status" value="1"/>
</dbReference>
<dbReference type="Pfam" id="PF14583">
    <property type="entry name" value="Pectate_lyase22"/>
    <property type="match status" value="1"/>
</dbReference>
<reference evidence="2 3" key="1">
    <citation type="submission" date="2019-03" db="EMBL/GenBank/DDBJ databases">
        <title>This is whole genome sequence of Paenibacillus sp MS74 strain.</title>
        <authorList>
            <person name="Trinh H.N."/>
        </authorList>
    </citation>
    <scope>NUCLEOTIDE SEQUENCE [LARGE SCALE GENOMIC DNA]</scope>
    <source>
        <strain evidence="2 3">MS74</strain>
    </source>
</reference>
<name>A0A4R5KXF6_9BACL</name>
<keyword evidence="3" id="KW-1185">Reference proteome</keyword>
<evidence type="ECO:0000313" key="2">
    <source>
        <dbReference type="EMBL" id="TDG00263.1"/>
    </source>
</evidence>
<protein>
    <submittedName>
        <fullName evidence="2">Oligogalacturonide lyase</fullName>
    </submittedName>
</protein>
<dbReference type="InterPro" id="IPR027946">
    <property type="entry name" value="Ogl_dom"/>
</dbReference>
<comment type="caution">
    <text evidence="2">The sequence shown here is derived from an EMBL/GenBank/DDBJ whole genome shotgun (WGS) entry which is preliminary data.</text>
</comment>